<name>A0A1G2LFR1_9BACT</name>
<feature type="transmembrane region" description="Helical" evidence="2">
    <location>
        <begin position="141"/>
        <end position="162"/>
    </location>
</feature>
<feature type="compositionally biased region" description="Pro residues" evidence="1">
    <location>
        <begin position="222"/>
        <end position="242"/>
    </location>
</feature>
<dbReference type="Proteomes" id="UP000178977">
    <property type="component" value="Unassembled WGS sequence"/>
</dbReference>
<dbReference type="EMBL" id="MHQT01000017">
    <property type="protein sequence ID" value="OHA09662.1"/>
    <property type="molecule type" value="Genomic_DNA"/>
</dbReference>
<feature type="compositionally biased region" description="Low complexity" evidence="1">
    <location>
        <begin position="243"/>
        <end position="255"/>
    </location>
</feature>
<feature type="region of interest" description="Disordered" evidence="1">
    <location>
        <begin position="1"/>
        <end position="88"/>
    </location>
</feature>
<evidence type="ECO:0000313" key="3">
    <source>
        <dbReference type="EMBL" id="OHA09662.1"/>
    </source>
</evidence>
<feature type="compositionally biased region" description="Low complexity" evidence="1">
    <location>
        <begin position="44"/>
        <end position="57"/>
    </location>
</feature>
<evidence type="ECO:0000313" key="4">
    <source>
        <dbReference type="Proteomes" id="UP000178977"/>
    </source>
</evidence>
<feature type="transmembrane region" description="Helical" evidence="2">
    <location>
        <begin position="111"/>
        <end position="129"/>
    </location>
</feature>
<sequence>MGNPYEDPSRGSEITPAEAEAENAVRARAETPTPDTGETRAETGAETAEPGEFGPETLVQAEGVIRNELESADASPEDRERGEMVADETREIGGVISSFSKTRVGRAASRVLAGGMIALSLAAFMPAPAEAGSRGHGRRGGASVAEIATAGAVIAGLGVLLGGNRSSRETIRARERVVLEQIRAQKQIEIERIKSETKIRTEEIRRGIGQPGSQPRQEQMPNIPPPPPAPPQERQPPSPPAETGPTTPEPVIDEQ</sequence>
<evidence type="ECO:0000256" key="2">
    <source>
        <dbReference type="SAM" id="Phobius"/>
    </source>
</evidence>
<keyword evidence="2" id="KW-1133">Transmembrane helix</keyword>
<feature type="compositionally biased region" description="Basic and acidic residues" evidence="1">
    <location>
        <begin position="76"/>
        <end position="88"/>
    </location>
</feature>
<gene>
    <name evidence="3" type="ORF">A3A44_02680</name>
</gene>
<evidence type="ECO:0000256" key="1">
    <source>
        <dbReference type="SAM" id="MobiDB-lite"/>
    </source>
</evidence>
<dbReference type="AlphaFoldDB" id="A0A1G2LFR1"/>
<keyword evidence="2" id="KW-0812">Transmembrane</keyword>
<organism evidence="3 4">
    <name type="scientific">Candidatus Sungbacteria bacterium RIFCSPLOWO2_01_FULL_60_25</name>
    <dbReference type="NCBI Taxonomy" id="1802281"/>
    <lineage>
        <taxon>Bacteria</taxon>
        <taxon>Candidatus Sungiibacteriota</taxon>
    </lineage>
</organism>
<proteinExistence type="predicted"/>
<reference evidence="3 4" key="1">
    <citation type="journal article" date="2016" name="Nat. Commun.">
        <title>Thousands of microbial genomes shed light on interconnected biogeochemical processes in an aquifer system.</title>
        <authorList>
            <person name="Anantharaman K."/>
            <person name="Brown C.T."/>
            <person name="Hug L.A."/>
            <person name="Sharon I."/>
            <person name="Castelle C.J."/>
            <person name="Probst A.J."/>
            <person name="Thomas B.C."/>
            <person name="Singh A."/>
            <person name="Wilkins M.J."/>
            <person name="Karaoz U."/>
            <person name="Brodie E.L."/>
            <person name="Williams K.H."/>
            <person name="Hubbard S.S."/>
            <person name="Banfield J.F."/>
        </authorList>
    </citation>
    <scope>NUCLEOTIDE SEQUENCE [LARGE SCALE GENOMIC DNA]</scope>
</reference>
<comment type="caution">
    <text evidence="3">The sequence shown here is derived from an EMBL/GenBank/DDBJ whole genome shotgun (WGS) entry which is preliminary data.</text>
</comment>
<accession>A0A1G2LFR1</accession>
<keyword evidence="2" id="KW-0472">Membrane</keyword>
<protein>
    <submittedName>
        <fullName evidence="3">Uncharacterized protein</fullName>
    </submittedName>
</protein>
<feature type="region of interest" description="Disordered" evidence="1">
    <location>
        <begin position="198"/>
        <end position="255"/>
    </location>
</feature>